<gene>
    <name evidence="1" type="ORF">GLOINDRAFT_4880</name>
</gene>
<sequence length="61" mass="6726">MISSEECDKISRITLRNGISLGDGITDVKLVKNANYAIITHIYTAKGVKKEQKEYISGVIV</sequence>
<name>U9T7P2_RHIID</name>
<evidence type="ECO:0000313" key="1">
    <source>
        <dbReference type="EMBL" id="ESA04150.1"/>
    </source>
</evidence>
<proteinExistence type="predicted"/>
<accession>U9T7P2</accession>
<organism evidence="1">
    <name type="scientific">Rhizophagus irregularis (strain DAOM 181602 / DAOM 197198 / MUCL 43194)</name>
    <name type="common">Arbuscular mycorrhizal fungus</name>
    <name type="synonym">Glomus intraradices</name>
    <dbReference type="NCBI Taxonomy" id="747089"/>
    <lineage>
        <taxon>Eukaryota</taxon>
        <taxon>Fungi</taxon>
        <taxon>Fungi incertae sedis</taxon>
        <taxon>Mucoromycota</taxon>
        <taxon>Glomeromycotina</taxon>
        <taxon>Glomeromycetes</taxon>
        <taxon>Glomerales</taxon>
        <taxon>Glomeraceae</taxon>
        <taxon>Rhizophagus</taxon>
    </lineage>
</organism>
<protein>
    <submittedName>
        <fullName evidence="1">Uncharacterized protein</fullName>
    </submittedName>
</protein>
<dbReference type="HOGENOM" id="CLU_208700_0_0_1"/>
<reference evidence="1" key="1">
    <citation type="submission" date="2013-07" db="EMBL/GenBank/DDBJ databases">
        <title>The genome of an arbuscular mycorrhizal fungus provides insights into the evolution of the oldest plant symbiosis.</title>
        <authorList>
            <consortium name="DOE Joint Genome Institute"/>
            <person name="Tisserant E."/>
            <person name="Malbreil M."/>
            <person name="Kuo A."/>
            <person name="Kohler A."/>
            <person name="Symeonidi A."/>
            <person name="Balestrini R."/>
            <person name="Charron P."/>
            <person name="Duensing N."/>
            <person name="Frei-dit-Frey N."/>
            <person name="Gianinazzi-Pearson V."/>
            <person name="Gilbert B."/>
            <person name="Handa Y."/>
            <person name="Hijri M."/>
            <person name="Kaul R."/>
            <person name="Kawaguchi M."/>
            <person name="Krajinski F."/>
            <person name="Lammers P."/>
            <person name="Lapierre D."/>
            <person name="Masclaux F.G."/>
            <person name="Murat C."/>
            <person name="Morin E."/>
            <person name="Ndikumana S."/>
            <person name="Pagni M."/>
            <person name="Petitpierre D."/>
            <person name="Requena N."/>
            <person name="Rosikiewicz P."/>
            <person name="Riley R."/>
            <person name="Saito K."/>
            <person name="San Clemente H."/>
            <person name="Shapiro H."/>
            <person name="van Tuinen D."/>
            <person name="Becard G."/>
            <person name="Bonfante P."/>
            <person name="Paszkowski U."/>
            <person name="Shachar-Hill Y."/>
            <person name="Young J.P."/>
            <person name="Sanders I.R."/>
            <person name="Henrissat B."/>
            <person name="Rensing S.A."/>
            <person name="Grigoriev I.V."/>
            <person name="Corradi N."/>
            <person name="Roux C."/>
            <person name="Martin F."/>
        </authorList>
    </citation>
    <scope>NUCLEOTIDE SEQUENCE</scope>
    <source>
        <strain evidence="1">DAOM 197198</strain>
    </source>
</reference>
<dbReference type="AlphaFoldDB" id="U9T7P2"/>
<dbReference type="EMBL" id="KI294537">
    <property type="protein sequence ID" value="ESA04150.1"/>
    <property type="molecule type" value="Genomic_DNA"/>
</dbReference>